<dbReference type="SUPFAM" id="SSF47616">
    <property type="entry name" value="GST C-terminal domain-like"/>
    <property type="match status" value="1"/>
</dbReference>
<dbReference type="Gene3D" id="1.20.1050.130">
    <property type="match status" value="1"/>
</dbReference>
<keyword evidence="5" id="KW-1185">Reference proteome</keyword>
<feature type="region of interest" description="Disordered" evidence="2">
    <location>
        <begin position="138"/>
        <end position="160"/>
    </location>
</feature>
<organism evidence="4 5">
    <name type="scientific">Mycena sanguinolenta</name>
    <dbReference type="NCBI Taxonomy" id="230812"/>
    <lineage>
        <taxon>Eukaryota</taxon>
        <taxon>Fungi</taxon>
        <taxon>Dikarya</taxon>
        <taxon>Basidiomycota</taxon>
        <taxon>Agaricomycotina</taxon>
        <taxon>Agaricomycetes</taxon>
        <taxon>Agaricomycetidae</taxon>
        <taxon>Agaricales</taxon>
        <taxon>Marasmiineae</taxon>
        <taxon>Mycenaceae</taxon>
        <taxon>Mycena</taxon>
    </lineage>
</organism>
<evidence type="ECO:0000259" key="3">
    <source>
        <dbReference type="PROSITE" id="PS50404"/>
    </source>
</evidence>
<name>A0A8H7CYS2_9AGAR</name>
<evidence type="ECO:0000256" key="2">
    <source>
        <dbReference type="SAM" id="MobiDB-lite"/>
    </source>
</evidence>
<dbReference type="SUPFAM" id="SSF52833">
    <property type="entry name" value="Thioredoxin-like"/>
    <property type="match status" value="1"/>
</dbReference>
<dbReference type="CDD" id="cd03048">
    <property type="entry name" value="GST_N_Ure2p_like"/>
    <property type="match status" value="1"/>
</dbReference>
<dbReference type="OrthoDB" id="422574at2759"/>
<comment type="similarity">
    <text evidence="1">Belongs to the GST superfamily.</text>
</comment>
<dbReference type="InterPro" id="IPR036282">
    <property type="entry name" value="Glutathione-S-Trfase_C_sf"/>
</dbReference>
<protein>
    <submittedName>
        <fullName evidence="4">Glutathione S-transferase</fullName>
    </submittedName>
</protein>
<accession>A0A8H7CYS2</accession>
<gene>
    <name evidence="4" type="ORF">MSAN_01441500</name>
</gene>
<keyword evidence="4" id="KW-0808">Transferase</keyword>
<dbReference type="InterPro" id="IPR036249">
    <property type="entry name" value="Thioredoxin-like_sf"/>
</dbReference>
<evidence type="ECO:0000313" key="4">
    <source>
        <dbReference type="EMBL" id="KAF7355255.1"/>
    </source>
</evidence>
<dbReference type="AlphaFoldDB" id="A0A8H7CYS2"/>
<dbReference type="Pfam" id="PF02798">
    <property type="entry name" value="GST_N"/>
    <property type="match status" value="1"/>
</dbReference>
<dbReference type="PANTHER" id="PTHR44051">
    <property type="entry name" value="GLUTATHIONE S-TRANSFERASE-RELATED"/>
    <property type="match status" value="1"/>
</dbReference>
<comment type="caution">
    <text evidence="4">The sequence shown here is derived from an EMBL/GenBank/DDBJ whole genome shotgun (WGS) entry which is preliminary data.</text>
</comment>
<evidence type="ECO:0000256" key="1">
    <source>
        <dbReference type="ARBA" id="ARBA00007409"/>
    </source>
</evidence>
<dbReference type="PROSITE" id="PS50404">
    <property type="entry name" value="GST_NTER"/>
    <property type="match status" value="1"/>
</dbReference>
<feature type="compositionally biased region" description="Polar residues" evidence="2">
    <location>
        <begin position="151"/>
        <end position="160"/>
    </location>
</feature>
<reference evidence="4" key="1">
    <citation type="submission" date="2020-05" db="EMBL/GenBank/DDBJ databases">
        <title>Mycena genomes resolve the evolution of fungal bioluminescence.</title>
        <authorList>
            <person name="Tsai I.J."/>
        </authorList>
    </citation>
    <scope>NUCLEOTIDE SEQUENCE</scope>
    <source>
        <strain evidence="4">160909Yilan</strain>
    </source>
</reference>
<dbReference type="GO" id="GO:0016740">
    <property type="term" value="F:transferase activity"/>
    <property type="evidence" value="ECO:0007669"/>
    <property type="project" value="UniProtKB-KW"/>
</dbReference>
<evidence type="ECO:0000313" key="5">
    <source>
        <dbReference type="Proteomes" id="UP000623467"/>
    </source>
</evidence>
<dbReference type="EMBL" id="JACAZH010000011">
    <property type="protein sequence ID" value="KAF7355255.1"/>
    <property type="molecule type" value="Genomic_DNA"/>
</dbReference>
<sequence>MAKPFLLYTAPTPNGHKVSVFLEELKTLYPNVDYDVEKINISTNVQKEPWFIALNPNGRIPVLVDRSRDNFVIFETAAILVYLAQQYDKNKTYTLDPISEPNDYSEMLQWIFLRMVESARCKDSPTISIGQLRRTFHMPKSDTRRRPRGSTAFSKSDSKSATGWPDLVAARFRSPTSMLRPGEVRIHKYAGLETIDEFPKFKAWLARILDRPAVQAGIAVPA</sequence>
<dbReference type="InterPro" id="IPR004045">
    <property type="entry name" value="Glutathione_S-Trfase_N"/>
</dbReference>
<proteinExistence type="inferred from homology"/>
<feature type="domain" description="GST N-terminal" evidence="3">
    <location>
        <begin position="2"/>
        <end position="91"/>
    </location>
</feature>
<dbReference type="Proteomes" id="UP000623467">
    <property type="component" value="Unassembled WGS sequence"/>
</dbReference>
<dbReference type="PANTHER" id="PTHR44051:SF8">
    <property type="entry name" value="GLUTATHIONE S-TRANSFERASE GSTA"/>
    <property type="match status" value="1"/>
</dbReference>